<name>A0ABZ2W4N3_9GAMM</name>
<proteinExistence type="predicted"/>
<evidence type="ECO:0000313" key="2">
    <source>
        <dbReference type="Proteomes" id="UP001475781"/>
    </source>
</evidence>
<evidence type="ECO:0000313" key="1">
    <source>
        <dbReference type="EMBL" id="WZF89725.1"/>
    </source>
</evidence>
<reference evidence="1 2" key="1">
    <citation type="submission" date="2022-07" db="EMBL/GenBank/DDBJ databases">
        <title>A copper resistant bacterium isolated from sediment samples of deep sea hydrothermal areas.</title>
        <authorList>
            <person name="Zeng X."/>
        </authorList>
    </citation>
    <scope>NUCLEOTIDE SEQUENCE [LARGE SCALE GENOMIC DNA]</scope>
    <source>
        <strain evidence="2">CuT 6</strain>
    </source>
</reference>
<dbReference type="RefSeq" id="WP_162893689.1">
    <property type="nucleotide sequence ID" value="NZ_CP101118.1"/>
</dbReference>
<sequence>MYAIEFEADITGKYLELKEWQSLLNKHARVIILVDEVPQAHTASDDLTEFRTLQATREKKPEIAKDMAVESMEDDINNDVF</sequence>
<organism evidence="1 2">
    <name type="scientific">Marinobacter metalliresistant</name>
    <dbReference type="NCBI Taxonomy" id="2961995"/>
    <lineage>
        <taxon>Bacteria</taxon>
        <taxon>Pseudomonadati</taxon>
        <taxon>Pseudomonadota</taxon>
        <taxon>Gammaproteobacteria</taxon>
        <taxon>Pseudomonadales</taxon>
        <taxon>Marinobacteraceae</taxon>
        <taxon>Marinobacter</taxon>
    </lineage>
</organism>
<dbReference type="Proteomes" id="UP001475781">
    <property type="component" value="Chromosome"/>
</dbReference>
<accession>A0ABZ2W4N3</accession>
<gene>
    <name evidence="1" type="ORF">NLK58_05875</name>
</gene>
<dbReference type="EMBL" id="CP101118">
    <property type="protein sequence ID" value="WZF89725.1"/>
    <property type="molecule type" value="Genomic_DNA"/>
</dbReference>
<keyword evidence="2" id="KW-1185">Reference proteome</keyword>
<protein>
    <submittedName>
        <fullName evidence="1">Uncharacterized protein</fullName>
    </submittedName>
</protein>